<organism evidence="7 8">
    <name type="scientific">Discostella pseudostelligera</name>
    <dbReference type="NCBI Taxonomy" id="259834"/>
    <lineage>
        <taxon>Eukaryota</taxon>
        <taxon>Sar</taxon>
        <taxon>Stramenopiles</taxon>
        <taxon>Ochrophyta</taxon>
        <taxon>Bacillariophyta</taxon>
        <taxon>Coscinodiscophyceae</taxon>
        <taxon>Thalassiosirophycidae</taxon>
        <taxon>Stephanodiscales</taxon>
        <taxon>Stephanodiscaceae</taxon>
        <taxon>Discostella</taxon>
    </lineage>
</organism>
<comment type="caution">
    <text evidence="7">The sequence shown here is derived from an EMBL/GenBank/DDBJ whole genome shotgun (WGS) entry which is preliminary data.</text>
</comment>
<evidence type="ECO:0000313" key="7">
    <source>
        <dbReference type="EMBL" id="KAL3766437.1"/>
    </source>
</evidence>
<keyword evidence="2" id="KW-0813">Transport</keyword>
<accession>A0ABD3MRZ0</accession>
<evidence type="ECO:0000256" key="5">
    <source>
        <dbReference type="ARBA" id="ARBA00023136"/>
    </source>
</evidence>
<feature type="transmembrane region" description="Helical" evidence="6">
    <location>
        <begin position="161"/>
        <end position="180"/>
    </location>
</feature>
<dbReference type="GO" id="GO:0016020">
    <property type="term" value="C:membrane"/>
    <property type="evidence" value="ECO:0007669"/>
    <property type="project" value="UniProtKB-SubCell"/>
</dbReference>
<evidence type="ECO:0000313" key="8">
    <source>
        <dbReference type="Proteomes" id="UP001530293"/>
    </source>
</evidence>
<dbReference type="SUPFAM" id="SSF103481">
    <property type="entry name" value="Multidrug resistance efflux transporter EmrE"/>
    <property type="match status" value="1"/>
</dbReference>
<feature type="transmembrane region" description="Helical" evidence="6">
    <location>
        <begin position="132"/>
        <end position="149"/>
    </location>
</feature>
<dbReference type="EMBL" id="JALLBG020000085">
    <property type="protein sequence ID" value="KAL3766437.1"/>
    <property type="molecule type" value="Genomic_DNA"/>
</dbReference>
<dbReference type="InterPro" id="IPR013657">
    <property type="entry name" value="SCL35B1-4/HUT1"/>
</dbReference>
<keyword evidence="4 6" id="KW-1133">Transmembrane helix</keyword>
<evidence type="ECO:0000256" key="1">
    <source>
        <dbReference type="ARBA" id="ARBA00004141"/>
    </source>
</evidence>
<reference evidence="7 8" key="1">
    <citation type="submission" date="2024-10" db="EMBL/GenBank/DDBJ databases">
        <title>Updated reference genomes for cyclostephanoid diatoms.</title>
        <authorList>
            <person name="Roberts W.R."/>
            <person name="Alverson A.J."/>
        </authorList>
    </citation>
    <scope>NUCLEOTIDE SEQUENCE [LARGE SCALE GENOMIC DNA]</scope>
    <source>
        <strain evidence="7 8">AJA232-27</strain>
    </source>
</reference>
<evidence type="ECO:0000256" key="6">
    <source>
        <dbReference type="SAM" id="Phobius"/>
    </source>
</evidence>
<evidence type="ECO:0000256" key="4">
    <source>
        <dbReference type="ARBA" id="ARBA00022989"/>
    </source>
</evidence>
<sequence length="250" mass="27412">MGLGLAILSSADTTSTSVIHSNEEGSSSRILVTDEDAASSHDNNSNNLIVSSTWHETIIPYLGPLLLTISTGLDSAVPNIQEQLLRSKRVQTTDMIRISNGVMCACLAVYTYFSGEFHSAWIYCSNRMDASFMLLLQGICAYFGLRCYLSIIREYGGVMGVLLANARKLITIVLSFVLFSKPFNERHVVGLILVGIGVYLGCISKSTKEKKGGKKEIDMDNNMDAMVGERNDLILSTGGEEYNNRHEHSV</sequence>
<protein>
    <submittedName>
        <fullName evidence="7">Uncharacterized protein</fullName>
    </submittedName>
</protein>
<dbReference type="Pfam" id="PF08449">
    <property type="entry name" value="UAA"/>
    <property type="match status" value="1"/>
</dbReference>
<keyword evidence="3 6" id="KW-0812">Transmembrane</keyword>
<feature type="transmembrane region" description="Helical" evidence="6">
    <location>
        <begin position="95"/>
        <end position="112"/>
    </location>
</feature>
<feature type="transmembrane region" description="Helical" evidence="6">
    <location>
        <begin position="186"/>
        <end position="204"/>
    </location>
</feature>
<name>A0ABD3MRZ0_9STRA</name>
<keyword evidence="5 6" id="KW-0472">Membrane</keyword>
<comment type="subcellular location">
    <subcellularLocation>
        <location evidence="1">Membrane</location>
        <topology evidence="1">Multi-pass membrane protein</topology>
    </subcellularLocation>
</comment>
<dbReference type="AlphaFoldDB" id="A0ABD3MRZ0"/>
<dbReference type="PANTHER" id="PTHR10778:SF8">
    <property type="entry name" value="ADENOSINE 3'-PHOSPHO 5'-PHOSPHOSULFATE TRANSPORTER 2"/>
    <property type="match status" value="1"/>
</dbReference>
<proteinExistence type="predicted"/>
<dbReference type="Proteomes" id="UP001530293">
    <property type="component" value="Unassembled WGS sequence"/>
</dbReference>
<dbReference type="InterPro" id="IPR037185">
    <property type="entry name" value="EmrE-like"/>
</dbReference>
<evidence type="ECO:0000256" key="3">
    <source>
        <dbReference type="ARBA" id="ARBA00022692"/>
    </source>
</evidence>
<evidence type="ECO:0000256" key="2">
    <source>
        <dbReference type="ARBA" id="ARBA00022448"/>
    </source>
</evidence>
<keyword evidence="8" id="KW-1185">Reference proteome</keyword>
<gene>
    <name evidence="7" type="ORF">ACHAWU_007472</name>
</gene>
<dbReference type="PANTHER" id="PTHR10778">
    <property type="entry name" value="SOLUTE CARRIER FAMILY 35 MEMBER B"/>
    <property type="match status" value="1"/>
</dbReference>